<dbReference type="RefSeq" id="XP_018136547.1">
    <property type="nucleotide sequence ID" value="XM_018292612.1"/>
</dbReference>
<name>A0A179EYV9_METCM</name>
<proteinExistence type="predicted"/>
<dbReference type="PANTHER" id="PTHR35895:SF2">
    <property type="match status" value="1"/>
</dbReference>
<keyword evidence="2" id="KW-0472">Membrane</keyword>
<dbReference type="EMBL" id="LSBJ02000002">
    <property type="protein sequence ID" value="OAQ58376.1"/>
    <property type="molecule type" value="Genomic_DNA"/>
</dbReference>
<dbReference type="GeneID" id="28856606"/>
<keyword evidence="4" id="KW-1185">Reference proteome</keyword>
<feature type="region of interest" description="Disordered" evidence="1">
    <location>
        <begin position="1"/>
        <end position="58"/>
    </location>
</feature>
<gene>
    <name evidence="3" type="ORF">VFPPC_14844</name>
</gene>
<keyword evidence="2" id="KW-1133">Transmembrane helix</keyword>
<evidence type="ECO:0000256" key="2">
    <source>
        <dbReference type="SAM" id="Phobius"/>
    </source>
</evidence>
<dbReference type="AlphaFoldDB" id="A0A179EYV9"/>
<dbReference type="OrthoDB" id="10039566at2759"/>
<protein>
    <recommendedName>
        <fullName evidence="5">Pre-rRNA processing protein</fullName>
    </recommendedName>
</protein>
<reference evidence="3 4" key="1">
    <citation type="journal article" date="2016" name="PLoS Pathog.">
        <title>Biosynthesis of antibiotic leucinostatins in bio-control fungus Purpureocillium lilacinum and their inhibition on phytophthora revealed by genome mining.</title>
        <authorList>
            <person name="Wang G."/>
            <person name="Liu Z."/>
            <person name="Lin R."/>
            <person name="Li E."/>
            <person name="Mao Z."/>
            <person name="Ling J."/>
            <person name="Yang Y."/>
            <person name="Yin W.B."/>
            <person name="Xie B."/>
        </authorList>
    </citation>
    <scope>NUCLEOTIDE SEQUENCE [LARGE SCALE GENOMIC DNA]</scope>
    <source>
        <strain evidence="3">170</strain>
    </source>
</reference>
<evidence type="ECO:0000256" key="1">
    <source>
        <dbReference type="SAM" id="MobiDB-lite"/>
    </source>
</evidence>
<dbReference type="KEGG" id="pchm:VFPPC_14844"/>
<sequence>MATTTSPPDTAHREPEVPPATARGARGDTEDGADAQSDNASSTDHVGEKPKGPPLSKRQKIRRHCGRFWLWYLIASIIFLAILLPILFKVIIPAIVQAIVKGQDLPIQGGRLDCLTGTEVSLALNTSLNTPLPARVSDLTLYLYNKDTKPYSPFANLTVSGQKLKGDTKIVVKPQTVTITNESEIVGWFDKVFDEDKVDLSVRGAPTIYLGELKSDTHLDKTVKLPGLRKFSGFGIKDLKVMLPPDKNGNNIKGTINIPNWGVLALNFGNITFNLFSGDLKIGQITAYDVLLNVGNNTRNFDGQLYLDSLIKNLGPVLASQTDALNRGQIELNVTGNSTVVNGQHITYIEKVLNNRRLTTSMSVIQLLSDVLNGVMGGGSASIIDVFGDIFGNNTFIQHIVDHWNTTKITGNSTNNGSILKKRNDPKEALMWNMLKVGLKMKLNQR</sequence>
<keyword evidence="2" id="KW-0812">Transmembrane</keyword>
<dbReference type="GO" id="GO:0000329">
    <property type="term" value="C:fungal-type vacuole membrane"/>
    <property type="evidence" value="ECO:0007669"/>
    <property type="project" value="InterPro"/>
</dbReference>
<dbReference type="Proteomes" id="UP000078397">
    <property type="component" value="Unassembled WGS sequence"/>
</dbReference>
<evidence type="ECO:0000313" key="4">
    <source>
        <dbReference type="Proteomes" id="UP000078397"/>
    </source>
</evidence>
<dbReference type="InterPro" id="IPR046368">
    <property type="entry name" value="Tag1"/>
</dbReference>
<feature type="transmembrane region" description="Helical" evidence="2">
    <location>
        <begin position="68"/>
        <end position="88"/>
    </location>
</feature>
<accession>A0A179EYV9</accession>
<evidence type="ECO:0000313" key="3">
    <source>
        <dbReference type="EMBL" id="OAQ58376.1"/>
    </source>
</evidence>
<dbReference type="InterPro" id="IPR022185">
    <property type="entry name" value="DUF3712"/>
</dbReference>
<organism evidence="3 4">
    <name type="scientific">Pochonia chlamydosporia 170</name>
    <dbReference type="NCBI Taxonomy" id="1380566"/>
    <lineage>
        <taxon>Eukaryota</taxon>
        <taxon>Fungi</taxon>
        <taxon>Dikarya</taxon>
        <taxon>Ascomycota</taxon>
        <taxon>Pezizomycotina</taxon>
        <taxon>Sordariomycetes</taxon>
        <taxon>Hypocreomycetidae</taxon>
        <taxon>Hypocreales</taxon>
        <taxon>Clavicipitaceae</taxon>
        <taxon>Pochonia</taxon>
    </lineage>
</organism>
<evidence type="ECO:0008006" key="5">
    <source>
        <dbReference type="Google" id="ProtNLM"/>
    </source>
</evidence>
<dbReference type="PANTHER" id="PTHR35895">
    <property type="entry name" value="CHROMOSOME 16, WHOLE GENOME SHOTGUN SEQUENCE"/>
    <property type="match status" value="1"/>
</dbReference>
<comment type="caution">
    <text evidence="3">The sequence shown here is derived from an EMBL/GenBank/DDBJ whole genome shotgun (WGS) entry which is preliminary data.</text>
</comment>
<dbReference type="Pfam" id="PF12505">
    <property type="entry name" value="DUF3712"/>
    <property type="match status" value="1"/>
</dbReference>